<proteinExistence type="predicted"/>
<keyword evidence="1" id="KW-0472">Membrane</keyword>
<evidence type="ECO:0000256" key="1">
    <source>
        <dbReference type="SAM" id="Phobius"/>
    </source>
</evidence>
<feature type="transmembrane region" description="Helical" evidence="1">
    <location>
        <begin position="41"/>
        <end position="72"/>
    </location>
</feature>
<keyword evidence="1" id="KW-0812">Transmembrane</keyword>
<evidence type="ECO:0000313" key="3">
    <source>
        <dbReference type="Proteomes" id="UP000177987"/>
    </source>
</evidence>
<comment type="caution">
    <text evidence="2">The sequence shown here is derived from an EMBL/GenBank/DDBJ whole genome shotgun (WGS) entry which is preliminary data.</text>
</comment>
<accession>A0A1G2SEI2</accession>
<dbReference type="Proteomes" id="UP000177987">
    <property type="component" value="Unassembled WGS sequence"/>
</dbReference>
<reference evidence="2 3" key="1">
    <citation type="journal article" date="2016" name="Nat. Commun.">
        <title>Thousands of microbial genomes shed light on interconnected biogeochemical processes in an aquifer system.</title>
        <authorList>
            <person name="Anantharaman K."/>
            <person name="Brown C.T."/>
            <person name="Hug L.A."/>
            <person name="Sharon I."/>
            <person name="Castelle C.J."/>
            <person name="Probst A.J."/>
            <person name="Thomas B.C."/>
            <person name="Singh A."/>
            <person name="Wilkins M.J."/>
            <person name="Karaoz U."/>
            <person name="Brodie E.L."/>
            <person name="Williams K.H."/>
            <person name="Hubbard S.S."/>
            <person name="Banfield J.F."/>
        </authorList>
    </citation>
    <scope>NUCLEOTIDE SEQUENCE [LARGE SCALE GENOMIC DNA]</scope>
</reference>
<dbReference type="AlphaFoldDB" id="A0A1G2SEI2"/>
<evidence type="ECO:0000313" key="2">
    <source>
        <dbReference type="EMBL" id="OHA83430.1"/>
    </source>
</evidence>
<sequence length="84" mass="8888">MAADQKIVVVQSAGKSTMVAVILAFLFGPLGMMYSTVSGGVIMLIISLIVGLFTLGFGLLFTWPVCVIWAALAADRQNKKVLAI</sequence>
<dbReference type="STRING" id="1802727.A2937_03560"/>
<name>A0A1G2SEI2_9BACT</name>
<keyword evidence="1" id="KW-1133">Transmembrane helix</keyword>
<dbReference type="EMBL" id="MHUW01000017">
    <property type="protein sequence ID" value="OHA83430.1"/>
    <property type="molecule type" value="Genomic_DNA"/>
</dbReference>
<protein>
    <submittedName>
        <fullName evidence="2">Uncharacterized protein</fullName>
    </submittedName>
</protein>
<feature type="transmembrane region" description="Helical" evidence="1">
    <location>
        <begin position="12"/>
        <end position="35"/>
    </location>
</feature>
<gene>
    <name evidence="2" type="ORF">A2937_03560</name>
</gene>
<organism evidence="2 3">
    <name type="scientific">Candidatus Yonathbacteria bacterium RIFCSPLOWO2_01_FULL_47_33b</name>
    <dbReference type="NCBI Taxonomy" id="1802727"/>
    <lineage>
        <taxon>Bacteria</taxon>
        <taxon>Candidatus Yonathiibacteriota</taxon>
    </lineage>
</organism>